<gene>
    <name evidence="1" type="ORF">GCM10023156_44200</name>
</gene>
<sequence>MRRVIKIGGSLMSRPDLQSCLPELFDVIAVADPTAADPLETLVIVGGGQLVDAVRKWDQQRPLDPAKTHWQCIELLQYTFERIGDWFPAWQRVDSVASLQDAAQQGFSTTAPNLISVRSFYDRGNDGDLPHDWRTTSDSLAAKLCSDTAADELVLLKSCEIEESWDRRSLISRGVIDEAFTMFDNADWKLRIVSANAIA</sequence>
<name>A0ABP8N9E2_9BACT</name>
<dbReference type="SUPFAM" id="SSF53633">
    <property type="entry name" value="Carbamate kinase-like"/>
    <property type="match status" value="1"/>
</dbReference>
<dbReference type="Proteomes" id="UP001500840">
    <property type="component" value="Unassembled WGS sequence"/>
</dbReference>
<reference evidence="2" key="1">
    <citation type="journal article" date="2019" name="Int. J. Syst. Evol. Microbiol.">
        <title>The Global Catalogue of Microorganisms (GCM) 10K type strain sequencing project: providing services to taxonomists for standard genome sequencing and annotation.</title>
        <authorList>
            <consortium name="The Broad Institute Genomics Platform"/>
            <consortium name="The Broad Institute Genome Sequencing Center for Infectious Disease"/>
            <person name="Wu L."/>
            <person name="Ma J."/>
        </authorList>
    </citation>
    <scope>NUCLEOTIDE SEQUENCE [LARGE SCALE GENOMIC DNA]</scope>
    <source>
        <strain evidence="2">JCM 17759</strain>
    </source>
</reference>
<keyword evidence="1" id="KW-0808">Transferase</keyword>
<organism evidence="1 2">
    <name type="scientific">Novipirellula rosea</name>
    <dbReference type="NCBI Taxonomy" id="1031540"/>
    <lineage>
        <taxon>Bacteria</taxon>
        <taxon>Pseudomonadati</taxon>
        <taxon>Planctomycetota</taxon>
        <taxon>Planctomycetia</taxon>
        <taxon>Pirellulales</taxon>
        <taxon>Pirellulaceae</taxon>
        <taxon>Novipirellula</taxon>
    </lineage>
</organism>
<dbReference type="InterPro" id="IPR036393">
    <property type="entry name" value="AceGlu_kinase-like_sf"/>
</dbReference>
<comment type="caution">
    <text evidence="1">The sequence shown here is derived from an EMBL/GenBank/DDBJ whole genome shotgun (WGS) entry which is preliminary data.</text>
</comment>
<proteinExistence type="predicted"/>
<accession>A0ABP8N9E2</accession>
<dbReference type="GO" id="GO:0016301">
    <property type="term" value="F:kinase activity"/>
    <property type="evidence" value="ECO:0007669"/>
    <property type="project" value="UniProtKB-KW"/>
</dbReference>
<evidence type="ECO:0000313" key="1">
    <source>
        <dbReference type="EMBL" id="GAA4461492.1"/>
    </source>
</evidence>
<evidence type="ECO:0000313" key="2">
    <source>
        <dbReference type="Proteomes" id="UP001500840"/>
    </source>
</evidence>
<keyword evidence="2" id="KW-1185">Reference proteome</keyword>
<protein>
    <submittedName>
        <fullName evidence="1">Aspartate kinase</fullName>
    </submittedName>
</protein>
<dbReference type="EMBL" id="BAABGA010000054">
    <property type="protein sequence ID" value="GAA4461492.1"/>
    <property type="molecule type" value="Genomic_DNA"/>
</dbReference>
<keyword evidence="1" id="KW-0418">Kinase</keyword>
<dbReference type="Gene3D" id="3.40.1160.10">
    <property type="entry name" value="Acetylglutamate kinase-like"/>
    <property type="match status" value="1"/>
</dbReference>
<dbReference type="RefSeq" id="WP_345325552.1">
    <property type="nucleotide sequence ID" value="NZ_BAABGA010000054.1"/>
</dbReference>